<name>A0A914VEF9_9BILA</name>
<reference evidence="3" key="1">
    <citation type="submission" date="2022-11" db="UniProtKB">
        <authorList>
            <consortium name="WormBaseParasite"/>
        </authorList>
    </citation>
    <scope>IDENTIFICATION</scope>
</reference>
<protein>
    <submittedName>
        <fullName evidence="3">Uncharacterized protein</fullName>
    </submittedName>
</protein>
<dbReference type="Proteomes" id="UP000887566">
    <property type="component" value="Unplaced"/>
</dbReference>
<evidence type="ECO:0000313" key="3">
    <source>
        <dbReference type="WBParaSite" id="PSAMB.scaffold1876size27017.g15307.t1"/>
    </source>
</evidence>
<proteinExistence type="predicted"/>
<keyword evidence="1" id="KW-0732">Signal</keyword>
<feature type="signal peptide" evidence="1">
    <location>
        <begin position="1"/>
        <end position="33"/>
    </location>
</feature>
<feature type="chain" id="PRO_5036811759" evidence="1">
    <location>
        <begin position="34"/>
        <end position="117"/>
    </location>
</feature>
<dbReference type="AlphaFoldDB" id="A0A914VEF9"/>
<evidence type="ECO:0000313" key="2">
    <source>
        <dbReference type="Proteomes" id="UP000887566"/>
    </source>
</evidence>
<dbReference type="WBParaSite" id="PSAMB.scaffold1876size27017.g15307.t1">
    <property type="protein sequence ID" value="PSAMB.scaffold1876size27017.g15307.t1"/>
    <property type="gene ID" value="PSAMB.scaffold1876size27017.g15307"/>
</dbReference>
<evidence type="ECO:0000256" key="1">
    <source>
        <dbReference type="SAM" id="SignalP"/>
    </source>
</evidence>
<sequence>MLLLLPTRQSHLCPFVLLLFINVLNLCVLSSQAREDNCISLKLKDIVLEAVSVYPHQYGNQARYMKQLAEERFGHWWSAVIVNDRGTYGMSAVYDSYRNTSCEIKLFDVYYWLGRTC</sequence>
<keyword evidence="2" id="KW-1185">Reference proteome</keyword>
<accession>A0A914VEF9</accession>
<organism evidence="2 3">
    <name type="scientific">Plectus sambesii</name>
    <dbReference type="NCBI Taxonomy" id="2011161"/>
    <lineage>
        <taxon>Eukaryota</taxon>
        <taxon>Metazoa</taxon>
        <taxon>Ecdysozoa</taxon>
        <taxon>Nematoda</taxon>
        <taxon>Chromadorea</taxon>
        <taxon>Plectida</taxon>
        <taxon>Plectina</taxon>
        <taxon>Plectoidea</taxon>
        <taxon>Plectidae</taxon>
        <taxon>Plectus</taxon>
    </lineage>
</organism>